<dbReference type="Pfam" id="PF14332">
    <property type="entry name" value="DUF4388"/>
    <property type="match status" value="1"/>
</dbReference>
<dbReference type="Proteomes" id="UP001295463">
    <property type="component" value="Chromosome"/>
</dbReference>
<gene>
    <name evidence="3" type="ORF">GEAMG1_1342</name>
</gene>
<keyword evidence="4" id="KW-1185">Reference proteome</keyword>
<feature type="modified residue" description="4-aspartylphosphate" evidence="1">
    <location>
        <position position="218"/>
    </location>
</feature>
<protein>
    <submittedName>
        <fullName evidence="3">Response regulator receiver protein</fullName>
    </submittedName>
</protein>
<evidence type="ECO:0000313" key="3">
    <source>
        <dbReference type="EMBL" id="CAH2031172.1"/>
    </source>
</evidence>
<keyword evidence="1" id="KW-0597">Phosphoprotein</keyword>
<evidence type="ECO:0000313" key="4">
    <source>
        <dbReference type="Proteomes" id="UP001295463"/>
    </source>
</evidence>
<dbReference type="SUPFAM" id="SSF52172">
    <property type="entry name" value="CheY-like"/>
    <property type="match status" value="1"/>
</dbReference>
<dbReference type="InterPro" id="IPR001789">
    <property type="entry name" value="Sig_transdc_resp-reg_receiver"/>
</dbReference>
<dbReference type="Gene3D" id="3.40.50.2300">
    <property type="match status" value="1"/>
</dbReference>
<proteinExistence type="predicted"/>
<sequence>MQEALRGKLEDLGPDDIIRILAVSRRTGILRLSLQERTAVLRFRNGLLVGAEAPQPGPLLGELLVRCGVVGQETVDRALAVQRQEDVGVPLGVILRSRFGVELRQLEPVVREQLAQIITPLLSWSRGEYDFIPLAVIETVDAAYLDPLQVLAEYVGQPVAPLPVPPVVVVDDDRDLLRCLKQGLEEAFVVTALTVAEDALAEIDRLCREGSRPALVVDLIMPRQDGSGMLAGLDLVRSVRRRFPDLLLLAVADFHHAEAAAEVTAAGYPLLEKPRRGSVQGESFTRFSEEVRKFLDGAYPRIS</sequence>
<dbReference type="RefSeq" id="WP_305732010.1">
    <property type="nucleotide sequence ID" value="NZ_OW150024.1"/>
</dbReference>
<feature type="domain" description="Response regulatory" evidence="2">
    <location>
        <begin position="166"/>
        <end position="288"/>
    </location>
</feature>
<dbReference type="PROSITE" id="PS50110">
    <property type="entry name" value="RESPONSE_REGULATORY"/>
    <property type="match status" value="1"/>
</dbReference>
<name>A0ABM9D7I9_9BACT</name>
<reference evidence="3 4" key="1">
    <citation type="submission" date="2022-03" db="EMBL/GenBank/DDBJ databases">
        <authorList>
            <person name="Koch H."/>
        </authorList>
    </citation>
    <scope>NUCLEOTIDE SEQUENCE [LARGE SCALE GENOMIC DNA]</scope>
    <source>
        <strain evidence="3 4">G1</strain>
    </source>
</reference>
<evidence type="ECO:0000256" key="1">
    <source>
        <dbReference type="PROSITE-ProRule" id="PRU00169"/>
    </source>
</evidence>
<evidence type="ECO:0000259" key="2">
    <source>
        <dbReference type="PROSITE" id="PS50110"/>
    </source>
</evidence>
<accession>A0ABM9D7I9</accession>
<organism evidence="3 4">
    <name type="scientific">Trichlorobacter ammonificans</name>
    <dbReference type="NCBI Taxonomy" id="2916410"/>
    <lineage>
        <taxon>Bacteria</taxon>
        <taxon>Pseudomonadati</taxon>
        <taxon>Thermodesulfobacteriota</taxon>
        <taxon>Desulfuromonadia</taxon>
        <taxon>Geobacterales</taxon>
        <taxon>Geobacteraceae</taxon>
        <taxon>Trichlorobacter</taxon>
    </lineage>
</organism>
<dbReference type="EMBL" id="OW150024">
    <property type="protein sequence ID" value="CAH2031172.1"/>
    <property type="molecule type" value="Genomic_DNA"/>
</dbReference>
<dbReference type="InterPro" id="IPR025497">
    <property type="entry name" value="PatA-like_N"/>
</dbReference>
<dbReference type="InterPro" id="IPR011006">
    <property type="entry name" value="CheY-like_superfamily"/>
</dbReference>